<name>F4RX31_MELLP</name>
<dbReference type="Proteomes" id="UP000001072">
    <property type="component" value="Unassembled WGS sequence"/>
</dbReference>
<dbReference type="RefSeq" id="XP_007413684.1">
    <property type="nucleotide sequence ID" value="XM_007413622.1"/>
</dbReference>
<reference evidence="3" key="1">
    <citation type="journal article" date="2011" name="Proc. Natl. Acad. Sci. U.S.A.">
        <title>Obligate biotrophy features unraveled by the genomic analysis of rust fungi.</title>
        <authorList>
            <person name="Duplessis S."/>
            <person name="Cuomo C.A."/>
            <person name="Lin Y.-C."/>
            <person name="Aerts A."/>
            <person name="Tisserant E."/>
            <person name="Veneault-Fourrey C."/>
            <person name="Joly D.L."/>
            <person name="Hacquard S."/>
            <person name="Amselem J."/>
            <person name="Cantarel B.L."/>
            <person name="Chiu R."/>
            <person name="Coutinho P.M."/>
            <person name="Feau N."/>
            <person name="Field M."/>
            <person name="Frey P."/>
            <person name="Gelhaye E."/>
            <person name="Goldberg J."/>
            <person name="Grabherr M.G."/>
            <person name="Kodira C.D."/>
            <person name="Kohler A."/>
            <person name="Kuees U."/>
            <person name="Lindquist E.A."/>
            <person name="Lucas S.M."/>
            <person name="Mago R."/>
            <person name="Mauceli E."/>
            <person name="Morin E."/>
            <person name="Murat C."/>
            <person name="Pangilinan J.L."/>
            <person name="Park R."/>
            <person name="Pearson M."/>
            <person name="Quesneville H."/>
            <person name="Rouhier N."/>
            <person name="Sakthikumar S."/>
            <person name="Salamov A.A."/>
            <person name="Schmutz J."/>
            <person name="Selles B."/>
            <person name="Shapiro H."/>
            <person name="Tanguay P."/>
            <person name="Tuskan G.A."/>
            <person name="Henrissat B."/>
            <person name="Van de Peer Y."/>
            <person name="Rouze P."/>
            <person name="Ellis J.G."/>
            <person name="Dodds P.N."/>
            <person name="Schein J.E."/>
            <person name="Zhong S."/>
            <person name="Hamelin R.C."/>
            <person name="Grigoriev I.V."/>
            <person name="Szabo L.J."/>
            <person name="Martin F."/>
        </authorList>
    </citation>
    <scope>NUCLEOTIDE SEQUENCE [LARGE SCALE GENOMIC DNA]</scope>
    <source>
        <strain evidence="3">98AG31 / pathotype 3-4-7</strain>
    </source>
</reference>
<dbReference type="HOGENOM" id="CLU_1366511_0_0_1"/>
<dbReference type="InParanoid" id="F4RX31"/>
<evidence type="ECO:0000256" key="1">
    <source>
        <dbReference type="SAM" id="MobiDB-lite"/>
    </source>
</evidence>
<feature type="region of interest" description="Disordered" evidence="1">
    <location>
        <begin position="13"/>
        <end position="54"/>
    </location>
</feature>
<evidence type="ECO:0000313" key="2">
    <source>
        <dbReference type="EMBL" id="EGG02891.1"/>
    </source>
</evidence>
<dbReference type="KEGG" id="mlr:MELLADRAFT_109623"/>
<dbReference type="AlphaFoldDB" id="F4RX31"/>
<dbReference type="EMBL" id="GL883127">
    <property type="protein sequence ID" value="EGG02891.1"/>
    <property type="molecule type" value="Genomic_DNA"/>
</dbReference>
<gene>
    <name evidence="2" type="ORF">MELLADRAFT_109623</name>
</gene>
<keyword evidence="3" id="KW-1185">Reference proteome</keyword>
<dbReference type="OrthoDB" id="10335700at2759"/>
<accession>F4RX31</accession>
<protein>
    <submittedName>
        <fullName evidence="2">Uncharacterized protein</fullName>
    </submittedName>
</protein>
<evidence type="ECO:0000313" key="3">
    <source>
        <dbReference type="Proteomes" id="UP000001072"/>
    </source>
</evidence>
<dbReference type="VEuPathDB" id="FungiDB:MELLADRAFT_109623"/>
<organism evidence="3">
    <name type="scientific">Melampsora larici-populina (strain 98AG31 / pathotype 3-4-7)</name>
    <name type="common">Poplar leaf rust fungus</name>
    <dbReference type="NCBI Taxonomy" id="747676"/>
    <lineage>
        <taxon>Eukaryota</taxon>
        <taxon>Fungi</taxon>
        <taxon>Dikarya</taxon>
        <taxon>Basidiomycota</taxon>
        <taxon>Pucciniomycotina</taxon>
        <taxon>Pucciniomycetes</taxon>
        <taxon>Pucciniales</taxon>
        <taxon>Melampsoraceae</taxon>
        <taxon>Melampsora</taxon>
    </lineage>
</organism>
<proteinExistence type="predicted"/>
<sequence>MLNRQNERLTNYENLGLYDRPSSAYGISPPDSRWNRDNTHNYRSRSNSTYNADQYDSSNLGRLAYANERLSSARVQQAEQALRNFHAKTGQLYGSSTNGYNNGGHLPYLHQDLEAPRMRAIDLMSAGGSSSWNTPRSLSHGDYEYMFPARANYLSTEFGNLGLSNYHSRPSSRMWGNGDYNTPLRRSSSGTALAGYGCAY</sequence>
<dbReference type="GeneID" id="18923816"/>
<feature type="compositionally biased region" description="Polar residues" evidence="1">
    <location>
        <begin position="44"/>
        <end position="54"/>
    </location>
</feature>